<dbReference type="FunFam" id="1.20.140.10:FF:000019">
    <property type="entry name" value="Acyl-CoA dehydrogenase"/>
    <property type="match status" value="1"/>
</dbReference>
<keyword evidence="5 7" id="KW-0560">Oxidoreductase</keyword>
<organism evidence="12 13">
    <name type="scientific">Savagea serpentis</name>
    <dbReference type="NCBI Taxonomy" id="2785297"/>
    <lineage>
        <taxon>Bacteria</taxon>
        <taxon>Bacillati</taxon>
        <taxon>Bacillota</taxon>
        <taxon>Bacilli</taxon>
        <taxon>Bacillales</taxon>
        <taxon>Caryophanaceae</taxon>
        <taxon>Savagea</taxon>
    </lineage>
</organism>
<evidence type="ECO:0000256" key="5">
    <source>
        <dbReference type="ARBA" id="ARBA00023002"/>
    </source>
</evidence>
<reference evidence="12" key="1">
    <citation type="submission" date="2020-11" db="EMBL/GenBank/DDBJ databases">
        <title>Multidrug resistant novel bacterium Savagea serpentis sp. nov., isolated from the scats of a vine snake (Ahaetulla nasuta).</title>
        <authorList>
            <person name="Venkata Ramana V."/>
            <person name="Vikas Patil S."/>
            <person name="Yogita Lugani V."/>
        </authorList>
    </citation>
    <scope>NUCLEOTIDE SEQUENCE</scope>
    <source>
        <strain evidence="12">SN6</strain>
    </source>
</reference>
<evidence type="ECO:0000259" key="9">
    <source>
        <dbReference type="Pfam" id="PF02770"/>
    </source>
</evidence>
<feature type="domain" description="Acyl-CoA dehydrogenase-like C-terminal" evidence="11">
    <location>
        <begin position="445"/>
        <end position="507"/>
    </location>
</feature>
<evidence type="ECO:0000313" key="12">
    <source>
        <dbReference type="EMBL" id="MBF4501871.1"/>
    </source>
</evidence>
<dbReference type="FunFam" id="2.40.110.10:FF:000001">
    <property type="entry name" value="Acyl-CoA dehydrogenase, mitochondrial"/>
    <property type="match status" value="1"/>
</dbReference>
<dbReference type="InterPro" id="IPR006091">
    <property type="entry name" value="Acyl-CoA_Oxase/DH_mid-dom"/>
</dbReference>
<name>A0A8J7G7R7_9BACL</name>
<feature type="domain" description="Acyl-CoA oxidase/dehydrogenase middle" evidence="9">
    <location>
        <begin position="137"/>
        <end position="229"/>
    </location>
</feature>
<comment type="similarity">
    <text evidence="2 7">Belongs to the acyl-CoA dehydrogenase family.</text>
</comment>
<dbReference type="GO" id="GO:0050660">
    <property type="term" value="F:flavin adenine dinucleotide binding"/>
    <property type="evidence" value="ECO:0007669"/>
    <property type="project" value="InterPro"/>
</dbReference>
<dbReference type="FunFam" id="1.10.540.10:FF:000001">
    <property type="entry name" value="Very long-chain-specific acyl-CoA dehydrogenase, mitochondrial"/>
    <property type="match status" value="1"/>
</dbReference>
<feature type="domain" description="Acyl-CoA dehydrogenase/oxidase C-terminal" evidence="8">
    <location>
        <begin position="241"/>
        <end position="402"/>
    </location>
</feature>
<dbReference type="InterPro" id="IPR013786">
    <property type="entry name" value="AcylCoA_DH/ox_N"/>
</dbReference>
<keyword evidence="4 7" id="KW-0274">FAD</keyword>
<dbReference type="Gene3D" id="2.40.110.10">
    <property type="entry name" value="Butyryl-CoA Dehydrogenase, subunit A, domain 2"/>
    <property type="match status" value="1"/>
</dbReference>
<dbReference type="Proteomes" id="UP000622653">
    <property type="component" value="Unassembled WGS sequence"/>
</dbReference>
<dbReference type="EMBL" id="JADKPV010000006">
    <property type="protein sequence ID" value="MBF4501871.1"/>
    <property type="molecule type" value="Genomic_DNA"/>
</dbReference>
<comment type="cofactor">
    <cofactor evidence="1 7">
        <name>FAD</name>
        <dbReference type="ChEBI" id="CHEBI:57692"/>
    </cofactor>
</comment>
<comment type="caution">
    <text evidence="12">The sequence shown here is derived from an EMBL/GenBank/DDBJ whole genome shotgun (WGS) entry which is preliminary data.</text>
</comment>
<keyword evidence="13" id="KW-1185">Reference proteome</keyword>
<dbReference type="InterPro" id="IPR036250">
    <property type="entry name" value="AcylCo_DH-like_C"/>
</dbReference>
<dbReference type="InterPro" id="IPR046373">
    <property type="entry name" value="Acyl-CoA_Oxase/DH_mid-dom_sf"/>
</dbReference>
<evidence type="ECO:0000259" key="11">
    <source>
        <dbReference type="Pfam" id="PF21263"/>
    </source>
</evidence>
<feature type="domain" description="Acyl-CoA dehydrogenase/oxidase N-terminal" evidence="10">
    <location>
        <begin position="22"/>
        <end position="133"/>
    </location>
</feature>
<dbReference type="AlphaFoldDB" id="A0A8J7G7R7"/>
<dbReference type="RefSeq" id="WP_194563352.1">
    <property type="nucleotide sequence ID" value="NZ_JADKPV010000006.1"/>
</dbReference>
<keyword evidence="3 7" id="KW-0285">Flavoprotein</keyword>
<evidence type="ECO:0000256" key="6">
    <source>
        <dbReference type="ARBA" id="ARBA00052546"/>
    </source>
</evidence>
<sequence>MSILFKSPVQNNSIFTPEDFDETTEMIARTAEMYAKEKVYPRLAELNDKNFDAVRELMQEAGDLGLIGADIPEEYGGLDLGKVNGAMISEKLAYAHSFSITFGGQTGIGALPIAYFGNDEQKERYLPGILSGEQIAAYALTEPSSGTDALSLRTTATLNDEGTHYVVNGEKQWITNAGFANIFIVYARAPEGVTTFIVEADSEGLSTSQEEEKMGLEGSSTRSVILDQVKVPKENVIGQLGKGHYIAFNVLNIGRFKISATSLGSAKRSLELALQYGNERKQFQQTLNEFELTQHKVAAMAAQIFAVESVIYRIAGEMQESFEQMNSTSNYAKVIAPYASKCSLSKIIATESLDAIVDEALQIHGGYGYMKEYEIENIYRDVRINRIFEGTNEINRIILAQECMNAHYESLPTSKETDQPFWRVVRQIEKVIIQTIQYFQKEQLVDMNKNQTIAHFVANCATQFYAIESAVLRAEKINESGKDSTYVYALTNLFIQQAIAKLVGESTYLLSSCNVEEIVTNWIQLLSLNRKDYLHLQQLVAKKLIQTENYSI</sequence>
<dbReference type="PROSITE" id="PS00072">
    <property type="entry name" value="ACYL_COA_DH_1"/>
    <property type="match status" value="1"/>
</dbReference>
<evidence type="ECO:0000256" key="2">
    <source>
        <dbReference type="ARBA" id="ARBA00009347"/>
    </source>
</evidence>
<evidence type="ECO:0000256" key="4">
    <source>
        <dbReference type="ARBA" id="ARBA00022827"/>
    </source>
</evidence>
<accession>A0A8J7G7R7</accession>
<dbReference type="InterPro" id="IPR009075">
    <property type="entry name" value="AcylCo_DH/oxidase_C"/>
</dbReference>
<dbReference type="InterPro" id="IPR037069">
    <property type="entry name" value="AcylCoA_DH/ox_N_sf"/>
</dbReference>
<dbReference type="PANTHER" id="PTHR43884">
    <property type="entry name" value="ACYL-COA DEHYDROGENASE"/>
    <property type="match status" value="1"/>
</dbReference>
<proteinExistence type="inferred from homology"/>
<evidence type="ECO:0000259" key="8">
    <source>
        <dbReference type="Pfam" id="PF00441"/>
    </source>
</evidence>
<evidence type="ECO:0000259" key="10">
    <source>
        <dbReference type="Pfam" id="PF02771"/>
    </source>
</evidence>
<evidence type="ECO:0000256" key="7">
    <source>
        <dbReference type="RuleBase" id="RU362125"/>
    </source>
</evidence>
<dbReference type="GO" id="GO:0003995">
    <property type="term" value="F:acyl-CoA dehydrogenase activity"/>
    <property type="evidence" value="ECO:0007669"/>
    <property type="project" value="InterPro"/>
</dbReference>
<dbReference type="InterPro" id="IPR006089">
    <property type="entry name" value="Acyl-CoA_DH_CS"/>
</dbReference>
<evidence type="ECO:0000256" key="1">
    <source>
        <dbReference type="ARBA" id="ARBA00001974"/>
    </source>
</evidence>
<evidence type="ECO:0000313" key="13">
    <source>
        <dbReference type="Proteomes" id="UP000622653"/>
    </source>
</evidence>
<gene>
    <name evidence="12" type="ORF">IRY55_10900</name>
</gene>
<evidence type="ECO:0000256" key="3">
    <source>
        <dbReference type="ARBA" id="ARBA00022630"/>
    </source>
</evidence>
<protein>
    <submittedName>
        <fullName evidence="12">Acyl-CoA dehydrogenase family protein</fullName>
    </submittedName>
</protein>
<dbReference type="Pfam" id="PF21263">
    <property type="entry name" value="Acyl-CoA-dh_C"/>
    <property type="match status" value="1"/>
</dbReference>
<dbReference type="Gene3D" id="1.10.540.10">
    <property type="entry name" value="Acyl-CoA dehydrogenase/oxidase, N-terminal domain"/>
    <property type="match status" value="1"/>
</dbReference>
<dbReference type="Pfam" id="PF00441">
    <property type="entry name" value="Acyl-CoA_dh_1"/>
    <property type="match status" value="1"/>
</dbReference>
<dbReference type="Gene3D" id="1.20.140.10">
    <property type="entry name" value="Butyryl-CoA Dehydrogenase, subunit A, domain 3"/>
    <property type="match status" value="2"/>
</dbReference>
<dbReference type="Pfam" id="PF02771">
    <property type="entry name" value="Acyl-CoA_dh_N"/>
    <property type="match status" value="1"/>
</dbReference>
<dbReference type="SUPFAM" id="SSF56645">
    <property type="entry name" value="Acyl-CoA dehydrogenase NM domain-like"/>
    <property type="match status" value="1"/>
</dbReference>
<dbReference type="InterPro" id="IPR049426">
    <property type="entry name" value="Acyl-CoA-dh-like_C"/>
</dbReference>
<dbReference type="SUPFAM" id="SSF47203">
    <property type="entry name" value="Acyl-CoA dehydrogenase C-terminal domain-like"/>
    <property type="match status" value="1"/>
</dbReference>
<dbReference type="Pfam" id="PF02770">
    <property type="entry name" value="Acyl-CoA_dh_M"/>
    <property type="match status" value="1"/>
</dbReference>
<dbReference type="InterPro" id="IPR009100">
    <property type="entry name" value="AcylCoA_DH/oxidase_NM_dom_sf"/>
</dbReference>
<dbReference type="PANTHER" id="PTHR43884:SF12">
    <property type="entry name" value="ISOVALERYL-COA DEHYDROGENASE, MITOCHONDRIAL-RELATED"/>
    <property type="match status" value="1"/>
</dbReference>
<comment type="catalytic activity">
    <reaction evidence="6">
        <text>a 2,3-saturated acyl-CoA + A = a 2,3-dehydroacyl-CoA + AH2</text>
        <dbReference type="Rhea" id="RHEA:48608"/>
        <dbReference type="ChEBI" id="CHEBI:13193"/>
        <dbReference type="ChEBI" id="CHEBI:17499"/>
        <dbReference type="ChEBI" id="CHEBI:60015"/>
        <dbReference type="ChEBI" id="CHEBI:65111"/>
    </reaction>
</comment>